<evidence type="ECO:0008006" key="4">
    <source>
        <dbReference type="Google" id="ProtNLM"/>
    </source>
</evidence>
<dbReference type="InterPro" id="IPR016024">
    <property type="entry name" value="ARM-type_fold"/>
</dbReference>
<gene>
    <name evidence="2" type="ORF">Ahu01nite_065810</name>
</gene>
<dbReference type="RefSeq" id="WP_203840534.1">
    <property type="nucleotide sequence ID" value="NZ_BAAATV010000013.1"/>
</dbReference>
<proteinExistence type="predicted"/>
<accession>A0ABQ3ZY03</accession>
<name>A0ABQ3ZY03_9ACTN</name>
<sequence>MGNERVNGDIDTRVSLAQDRKTAPSVLYELASDPSALVRAAVAARPDAPAEALRPLARDRDRNVREKVARNPSASQHNLLRLLGDNDRWVRWAVATNPACDNRLRNTMVKADDKELRGLLAERPELESDIAAILVKDVSPEVRERLGAHTQDPTIIATLLQDKTVRVRKGVAVNPRTTAEQRHTLAGDFSPDVRAALVRALELDEADLQTLLTDRSVEVRRSLATSDRTPAHIREALTNDPDENVAEDARRYDPAAAPALAPAPAQPPATTRAPESTARVGGRKQAGKRFPGKTTR</sequence>
<evidence type="ECO:0000313" key="3">
    <source>
        <dbReference type="Proteomes" id="UP000603200"/>
    </source>
</evidence>
<evidence type="ECO:0000256" key="1">
    <source>
        <dbReference type="SAM" id="MobiDB-lite"/>
    </source>
</evidence>
<feature type="compositionally biased region" description="Basic residues" evidence="1">
    <location>
        <begin position="281"/>
        <end position="296"/>
    </location>
</feature>
<keyword evidence="3" id="KW-1185">Reference proteome</keyword>
<feature type="compositionally biased region" description="Low complexity" evidence="1">
    <location>
        <begin position="254"/>
        <end position="274"/>
    </location>
</feature>
<dbReference type="InterPro" id="IPR011989">
    <property type="entry name" value="ARM-like"/>
</dbReference>
<reference evidence="2 3" key="1">
    <citation type="submission" date="2021-01" db="EMBL/GenBank/DDBJ databases">
        <title>Whole genome shotgun sequence of Actinoplanes humidus NBRC 14915.</title>
        <authorList>
            <person name="Komaki H."/>
            <person name="Tamura T."/>
        </authorList>
    </citation>
    <scope>NUCLEOTIDE SEQUENCE [LARGE SCALE GENOMIC DNA]</scope>
    <source>
        <strain evidence="2 3">NBRC 14915</strain>
    </source>
</reference>
<dbReference type="EMBL" id="BOMN01000092">
    <property type="protein sequence ID" value="GIE23479.1"/>
    <property type="molecule type" value="Genomic_DNA"/>
</dbReference>
<feature type="region of interest" description="Disordered" evidence="1">
    <location>
        <begin position="223"/>
        <end position="296"/>
    </location>
</feature>
<comment type="caution">
    <text evidence="2">The sequence shown here is derived from an EMBL/GenBank/DDBJ whole genome shotgun (WGS) entry which is preliminary data.</text>
</comment>
<evidence type="ECO:0000313" key="2">
    <source>
        <dbReference type="EMBL" id="GIE23479.1"/>
    </source>
</evidence>
<dbReference type="InterPro" id="IPR004830">
    <property type="entry name" value="LRR_variant"/>
</dbReference>
<protein>
    <recommendedName>
        <fullName evidence="4">Leucine rich repeat (LRR) protein</fullName>
    </recommendedName>
</protein>
<dbReference type="Proteomes" id="UP000603200">
    <property type="component" value="Unassembled WGS sequence"/>
</dbReference>
<dbReference type="Pfam" id="PF01816">
    <property type="entry name" value="LRV"/>
    <property type="match status" value="1"/>
</dbReference>
<dbReference type="SUPFAM" id="SSF48371">
    <property type="entry name" value="ARM repeat"/>
    <property type="match status" value="2"/>
</dbReference>
<organism evidence="2 3">
    <name type="scientific">Winogradskya humida</name>
    <dbReference type="NCBI Taxonomy" id="113566"/>
    <lineage>
        <taxon>Bacteria</taxon>
        <taxon>Bacillati</taxon>
        <taxon>Actinomycetota</taxon>
        <taxon>Actinomycetes</taxon>
        <taxon>Micromonosporales</taxon>
        <taxon>Micromonosporaceae</taxon>
        <taxon>Winogradskya</taxon>
    </lineage>
</organism>
<dbReference type="Gene3D" id="1.25.10.10">
    <property type="entry name" value="Leucine-rich Repeat Variant"/>
    <property type="match status" value="1"/>
</dbReference>